<name>A0AAN7YUL7_9MYCE</name>
<keyword evidence="5" id="KW-0443">Lipid metabolism</keyword>
<dbReference type="PANTHER" id="PTHR11005">
    <property type="entry name" value="LYSOSOMAL ACID LIPASE-RELATED"/>
    <property type="match status" value="1"/>
</dbReference>
<feature type="active site" description="Charge relay system" evidence="8">
    <location>
        <position position="351"/>
    </location>
</feature>
<dbReference type="Proteomes" id="UP001344447">
    <property type="component" value="Unassembled WGS sequence"/>
</dbReference>
<dbReference type="InterPro" id="IPR029058">
    <property type="entry name" value="AB_hydrolase_fold"/>
</dbReference>
<gene>
    <name evidence="11" type="ORF">RB653_007388</name>
</gene>
<keyword evidence="2 9" id="KW-0732">Signal</keyword>
<dbReference type="InterPro" id="IPR025483">
    <property type="entry name" value="Lipase_euk"/>
</dbReference>
<dbReference type="FunFam" id="3.40.50.1820:FF:000021">
    <property type="entry name" value="Lipase"/>
    <property type="match status" value="1"/>
</dbReference>
<proteinExistence type="inferred from homology"/>
<organism evidence="11 12">
    <name type="scientific">Dictyostelium firmibasis</name>
    <dbReference type="NCBI Taxonomy" id="79012"/>
    <lineage>
        <taxon>Eukaryota</taxon>
        <taxon>Amoebozoa</taxon>
        <taxon>Evosea</taxon>
        <taxon>Eumycetozoa</taxon>
        <taxon>Dictyostelia</taxon>
        <taxon>Dictyosteliales</taxon>
        <taxon>Dictyosteliaceae</taxon>
        <taxon>Dictyostelium</taxon>
    </lineage>
</organism>
<dbReference type="SUPFAM" id="SSF53474">
    <property type="entry name" value="alpha/beta-Hydrolases"/>
    <property type="match status" value="1"/>
</dbReference>
<keyword evidence="6" id="KW-0325">Glycoprotein</keyword>
<protein>
    <recommendedName>
        <fullName evidence="7">Lipase</fullName>
    </recommendedName>
</protein>
<keyword evidence="4 7" id="KW-0442">Lipid degradation</keyword>
<reference evidence="11 12" key="1">
    <citation type="submission" date="2023-11" db="EMBL/GenBank/DDBJ databases">
        <title>Dfirmibasis_genome.</title>
        <authorList>
            <person name="Edelbroek B."/>
            <person name="Kjellin J."/>
            <person name="Jerlstrom-Hultqvist J."/>
            <person name="Soderbom F."/>
        </authorList>
    </citation>
    <scope>NUCLEOTIDE SEQUENCE [LARGE SCALE GENOMIC DNA]</scope>
    <source>
        <strain evidence="11 12">TNS-C-14</strain>
    </source>
</reference>
<dbReference type="AlphaFoldDB" id="A0AAN7YUL7"/>
<feature type="active site" description="Nucleophile" evidence="8">
    <location>
        <position position="179"/>
    </location>
</feature>
<evidence type="ECO:0000256" key="8">
    <source>
        <dbReference type="PIRSR" id="PIRSR000862-1"/>
    </source>
</evidence>
<feature type="signal peptide" evidence="9">
    <location>
        <begin position="1"/>
        <end position="25"/>
    </location>
</feature>
<evidence type="ECO:0000313" key="12">
    <source>
        <dbReference type="Proteomes" id="UP001344447"/>
    </source>
</evidence>
<dbReference type="PIRSF" id="PIRSF000862">
    <property type="entry name" value="Steryl_ester_lip"/>
    <property type="match status" value="1"/>
</dbReference>
<dbReference type="EMBL" id="JAVFKY010000005">
    <property type="protein sequence ID" value="KAK5576247.1"/>
    <property type="molecule type" value="Genomic_DNA"/>
</dbReference>
<evidence type="ECO:0000313" key="11">
    <source>
        <dbReference type="EMBL" id="KAK5576247.1"/>
    </source>
</evidence>
<evidence type="ECO:0000259" key="10">
    <source>
        <dbReference type="Pfam" id="PF04083"/>
    </source>
</evidence>
<evidence type="ECO:0000256" key="6">
    <source>
        <dbReference type="ARBA" id="ARBA00023180"/>
    </source>
</evidence>
<dbReference type="GO" id="GO:0016042">
    <property type="term" value="P:lipid catabolic process"/>
    <property type="evidence" value="ECO:0007669"/>
    <property type="project" value="UniProtKB-KW"/>
</dbReference>
<evidence type="ECO:0000256" key="9">
    <source>
        <dbReference type="SAM" id="SignalP"/>
    </source>
</evidence>
<feature type="chain" id="PRO_5042979957" description="Lipase" evidence="9">
    <location>
        <begin position="26"/>
        <end position="408"/>
    </location>
</feature>
<feature type="active site" description="Charge relay system" evidence="8">
    <location>
        <position position="380"/>
    </location>
</feature>
<comment type="caution">
    <text evidence="11">The sequence shown here is derived from an EMBL/GenBank/DDBJ whole genome shotgun (WGS) entry which is preliminary data.</text>
</comment>
<dbReference type="GO" id="GO:0016788">
    <property type="term" value="F:hydrolase activity, acting on ester bonds"/>
    <property type="evidence" value="ECO:0007669"/>
    <property type="project" value="InterPro"/>
</dbReference>
<dbReference type="Pfam" id="PF04083">
    <property type="entry name" value="Abhydro_lipase"/>
    <property type="match status" value="1"/>
</dbReference>
<accession>A0AAN7YUL7</accession>
<feature type="domain" description="Partial AB-hydrolase lipase" evidence="10">
    <location>
        <begin position="39"/>
        <end position="102"/>
    </location>
</feature>
<dbReference type="InterPro" id="IPR006693">
    <property type="entry name" value="AB_hydrolase_lipase"/>
</dbReference>
<keyword evidence="3 7" id="KW-0378">Hydrolase</keyword>
<comment type="similarity">
    <text evidence="1 7">Belongs to the AB hydrolase superfamily. Lipase family.</text>
</comment>
<evidence type="ECO:0000256" key="4">
    <source>
        <dbReference type="ARBA" id="ARBA00022963"/>
    </source>
</evidence>
<keyword evidence="12" id="KW-1185">Reference proteome</keyword>
<evidence type="ECO:0000256" key="3">
    <source>
        <dbReference type="ARBA" id="ARBA00022801"/>
    </source>
</evidence>
<evidence type="ECO:0000256" key="2">
    <source>
        <dbReference type="ARBA" id="ARBA00022729"/>
    </source>
</evidence>
<sequence>MKIKKYILIIVLIIITIFNSNNVESKENKILDPDFKLNISQIISKQGYSVENHLTITKDGYILSLQRIPNGKNKKLFDNKLIKPSVLLQHGLEDIGTSWVIQENDYQSLGFILADEGYDVWISNVRGTRYSNKHVKYTDDDEEYWNFSFDEMSEFDLPSMIDYIINVTGNVKVNYIGHSQGTAMGFIGFKEGSDLSNKINTFFALAPVARITHCKSPIFNFLGGLRFGSILNLFGVKSFLMDSPIFRGIVLPSVCSITPFVCTSSLGLITGWDNSNLNQTRLPVILSQSPGGTSTKNIIHWTQNLNYGFQKFDYGSEYENFIHYSQSTPPSYNITDYSKTIPTILYTGGKDLITTKEDFNWLIPQINNLINHKHIDYYSHLDFVWGIDAYKQIYNDIVKYLLKYNKKE</sequence>
<evidence type="ECO:0000256" key="5">
    <source>
        <dbReference type="ARBA" id="ARBA00023098"/>
    </source>
</evidence>
<evidence type="ECO:0000256" key="1">
    <source>
        <dbReference type="ARBA" id="ARBA00010701"/>
    </source>
</evidence>
<evidence type="ECO:0000256" key="7">
    <source>
        <dbReference type="PIRNR" id="PIRNR000862"/>
    </source>
</evidence>
<dbReference type="Gene3D" id="3.40.50.1820">
    <property type="entry name" value="alpha/beta hydrolase"/>
    <property type="match status" value="1"/>
</dbReference>